<proteinExistence type="predicted"/>
<accession>A0ABP8BWZ6</accession>
<keyword evidence="2" id="KW-1185">Reference proteome</keyword>
<organism evidence="1 2">
    <name type="scientific">Actinomadura meridiana</name>
    <dbReference type="NCBI Taxonomy" id="559626"/>
    <lineage>
        <taxon>Bacteria</taxon>
        <taxon>Bacillati</taxon>
        <taxon>Actinomycetota</taxon>
        <taxon>Actinomycetes</taxon>
        <taxon>Streptosporangiales</taxon>
        <taxon>Thermomonosporaceae</taxon>
        <taxon>Actinomadura</taxon>
    </lineage>
</organism>
<protein>
    <submittedName>
        <fullName evidence="1">Uncharacterized protein</fullName>
    </submittedName>
</protein>
<evidence type="ECO:0000313" key="1">
    <source>
        <dbReference type="EMBL" id="GAA4228938.1"/>
    </source>
</evidence>
<dbReference type="EMBL" id="BAABAS010000005">
    <property type="protein sequence ID" value="GAA4228938.1"/>
    <property type="molecule type" value="Genomic_DNA"/>
</dbReference>
<comment type="caution">
    <text evidence="1">The sequence shown here is derived from an EMBL/GenBank/DDBJ whole genome shotgun (WGS) entry which is preliminary data.</text>
</comment>
<sequence>MIVPPQLGMGHESSGTATGCLGAGTLGAGPLAGGLPQMVQ</sequence>
<evidence type="ECO:0000313" key="2">
    <source>
        <dbReference type="Proteomes" id="UP001501710"/>
    </source>
</evidence>
<dbReference type="Proteomes" id="UP001501710">
    <property type="component" value="Unassembled WGS sequence"/>
</dbReference>
<name>A0ABP8BWZ6_9ACTN</name>
<gene>
    <name evidence="1" type="ORF">GCM10022254_20230</name>
</gene>
<reference evidence="2" key="1">
    <citation type="journal article" date="2019" name="Int. J. Syst. Evol. Microbiol.">
        <title>The Global Catalogue of Microorganisms (GCM) 10K type strain sequencing project: providing services to taxonomists for standard genome sequencing and annotation.</title>
        <authorList>
            <consortium name="The Broad Institute Genomics Platform"/>
            <consortium name="The Broad Institute Genome Sequencing Center for Infectious Disease"/>
            <person name="Wu L."/>
            <person name="Ma J."/>
        </authorList>
    </citation>
    <scope>NUCLEOTIDE SEQUENCE [LARGE SCALE GENOMIC DNA]</scope>
    <source>
        <strain evidence="2">JCM 17440</strain>
    </source>
</reference>